<dbReference type="SUPFAM" id="SSF49503">
    <property type="entry name" value="Cupredoxins"/>
    <property type="match status" value="1"/>
</dbReference>
<evidence type="ECO:0000313" key="2">
    <source>
        <dbReference type="Proteomes" id="UP000006622"/>
    </source>
</evidence>
<dbReference type="EMBL" id="CP002101">
    <property type="protein sequence ID" value="AEH61412.1"/>
    <property type="molecule type" value="Genomic_DNA"/>
</dbReference>
<dbReference type="GeneID" id="10823213"/>
<dbReference type="KEGG" id="mzh:Mzhil_1574"/>
<proteinExistence type="predicted"/>
<dbReference type="PROSITE" id="PS51257">
    <property type="entry name" value="PROKAR_LIPOPROTEIN"/>
    <property type="match status" value="1"/>
</dbReference>
<name>F7XPI7_METZD</name>
<dbReference type="Proteomes" id="UP000006622">
    <property type="component" value="Chromosome"/>
</dbReference>
<organism evidence="1 2">
    <name type="scientific">Methanosalsum zhilinae (strain DSM 4017 / NBRC 107636 / OCM 62 / WeN5)</name>
    <name type="common">Methanohalophilus zhilinae</name>
    <dbReference type="NCBI Taxonomy" id="679901"/>
    <lineage>
        <taxon>Archaea</taxon>
        <taxon>Methanobacteriati</taxon>
        <taxon>Methanobacteriota</taxon>
        <taxon>Stenosarchaea group</taxon>
        <taxon>Methanomicrobia</taxon>
        <taxon>Methanosarcinales</taxon>
        <taxon>Methanosarcinaceae</taxon>
        <taxon>Methanosalsum</taxon>
    </lineage>
</organism>
<dbReference type="PANTHER" id="PTHR36507:SF1">
    <property type="entry name" value="BLL1555 PROTEIN"/>
    <property type="match status" value="1"/>
</dbReference>
<dbReference type="InterPro" id="IPR008972">
    <property type="entry name" value="Cupredoxin"/>
</dbReference>
<reference evidence="1 2" key="1">
    <citation type="submission" date="2010-07" db="EMBL/GenBank/DDBJ databases">
        <title>The complete genome of Methanosalsum zhilinae DSM 4017.</title>
        <authorList>
            <consortium name="US DOE Joint Genome Institute (JGI-PGF)"/>
            <person name="Lucas S."/>
            <person name="Copeland A."/>
            <person name="Lapidus A."/>
            <person name="Glavina del Rio T."/>
            <person name="Dalin E."/>
            <person name="Tice H."/>
            <person name="Bruce D."/>
            <person name="Goodwin L."/>
            <person name="Pitluck S."/>
            <person name="Kyrpides N."/>
            <person name="Mavromatis K."/>
            <person name="Ovchinnikova G."/>
            <person name="Daligault H."/>
            <person name="Detter J.C."/>
            <person name="Han C."/>
            <person name="Tapia R."/>
            <person name="Larimer F."/>
            <person name="Land M."/>
            <person name="Hauser L."/>
            <person name="Markowitz V."/>
            <person name="Cheng J.-F."/>
            <person name="Hugenholtz P."/>
            <person name="Woyke T."/>
            <person name="Wu D."/>
            <person name="Spring S."/>
            <person name="Schueler E."/>
            <person name="Brambilla E."/>
            <person name="Klenk H.-P."/>
            <person name="Eisen J.A."/>
        </authorList>
    </citation>
    <scope>NUCLEOTIDE SEQUENCE [LARGE SCALE GENOMIC DNA]</scope>
    <source>
        <strain evidence="2">DSM 4017 / NBRC 107636 / OCM 62 / WeN5</strain>
    </source>
</reference>
<sequence precursor="true">MNTKGMLVLLVLAITGISLSMGCLDNGEPLDDMNNTIPSADGNGDEYVDIVLESFTINPDNVTISEGDTVRWINKGPRVHRLLGADFDSGIIEVNETFTHTFESKGQHDYLCIVTALRGTVIVE</sequence>
<dbReference type="STRING" id="679901.Mzhil_1574"/>
<dbReference type="Gene3D" id="2.60.40.420">
    <property type="entry name" value="Cupredoxins - blue copper proteins"/>
    <property type="match status" value="1"/>
</dbReference>
<dbReference type="RefSeq" id="WP_013898848.1">
    <property type="nucleotide sequence ID" value="NC_015676.1"/>
</dbReference>
<dbReference type="InterPro" id="IPR052721">
    <property type="entry name" value="ET_Amicyanin"/>
</dbReference>
<dbReference type="HOGENOM" id="CLU_084115_2_1_2"/>
<gene>
    <name evidence="1" type="ordered locus">Mzhil_1574</name>
</gene>
<evidence type="ECO:0000313" key="1">
    <source>
        <dbReference type="EMBL" id="AEH61412.1"/>
    </source>
</evidence>
<dbReference type="PANTHER" id="PTHR36507">
    <property type="entry name" value="BLL1555 PROTEIN"/>
    <property type="match status" value="1"/>
</dbReference>
<evidence type="ECO:0008006" key="3">
    <source>
        <dbReference type="Google" id="ProtNLM"/>
    </source>
</evidence>
<accession>F7XPI7</accession>
<keyword evidence="2" id="KW-1185">Reference proteome</keyword>
<dbReference type="AlphaFoldDB" id="F7XPI7"/>
<protein>
    <recommendedName>
        <fullName evidence="3">Blue (Type 1) copper domain protein</fullName>
    </recommendedName>
</protein>
<dbReference type="OrthoDB" id="11836at2157"/>